<name>A0A8J2ZJ41_9RHOB</name>
<reference evidence="1" key="2">
    <citation type="submission" date="2020-09" db="EMBL/GenBank/DDBJ databases">
        <authorList>
            <person name="Sun Q."/>
            <person name="Zhou Y."/>
        </authorList>
    </citation>
    <scope>NUCLEOTIDE SEQUENCE</scope>
    <source>
        <strain evidence="1">CGMCC 1.15762</strain>
    </source>
</reference>
<comment type="caution">
    <text evidence="1">The sequence shown here is derived from an EMBL/GenBank/DDBJ whole genome shotgun (WGS) entry which is preliminary data.</text>
</comment>
<reference evidence="1" key="1">
    <citation type="journal article" date="2014" name="Int. J. Syst. Evol. Microbiol.">
        <title>Complete genome sequence of Corynebacterium casei LMG S-19264T (=DSM 44701T), isolated from a smear-ripened cheese.</title>
        <authorList>
            <consortium name="US DOE Joint Genome Institute (JGI-PGF)"/>
            <person name="Walter F."/>
            <person name="Albersmeier A."/>
            <person name="Kalinowski J."/>
            <person name="Ruckert C."/>
        </authorList>
    </citation>
    <scope>NUCLEOTIDE SEQUENCE</scope>
    <source>
        <strain evidence="1">CGMCC 1.15762</strain>
    </source>
</reference>
<dbReference type="Proteomes" id="UP000617145">
    <property type="component" value="Unassembled WGS sequence"/>
</dbReference>
<protein>
    <recommendedName>
        <fullName evidence="3">Helix-turn-helix domain-containing protein</fullName>
    </recommendedName>
</protein>
<organism evidence="1 2">
    <name type="scientific">Salipiger pallidus</name>
    <dbReference type="NCBI Taxonomy" id="1775170"/>
    <lineage>
        <taxon>Bacteria</taxon>
        <taxon>Pseudomonadati</taxon>
        <taxon>Pseudomonadota</taxon>
        <taxon>Alphaproteobacteria</taxon>
        <taxon>Rhodobacterales</taxon>
        <taxon>Roseobacteraceae</taxon>
        <taxon>Salipiger</taxon>
    </lineage>
</organism>
<gene>
    <name evidence="1" type="ORF">GCM10011415_15360</name>
</gene>
<sequence length="300" mass="33129">MVSRACEVLGLRITKGPDASLTGHREADWMSFGASGYDVLKDGPAALSDCLTAMAREKGVDRRFFGRLFGPWTTWLKSRSLGDEFEPLRDVVRRHVFDHFSVRRGVLVLGVPSEGKAGLNVQKPFPLKGFAKRNAEDLVRRGLVRRQADGSIVPMGFVTQRMLVAYERERRFFSARKGSGARVVVEAHGADAAEEACEPLLSISAVAQELRVTAKTVRYLVENGLLHGVDAAELYRRGATVVTAGSLMQFREIFISLGELADAAQRPQGALSMRLRNADVALLAMPHDLSRIYWREDVCA</sequence>
<evidence type="ECO:0008006" key="3">
    <source>
        <dbReference type="Google" id="ProtNLM"/>
    </source>
</evidence>
<evidence type="ECO:0000313" key="2">
    <source>
        <dbReference type="Proteomes" id="UP000617145"/>
    </source>
</evidence>
<proteinExistence type="predicted"/>
<accession>A0A8J2ZJ41</accession>
<evidence type="ECO:0000313" key="1">
    <source>
        <dbReference type="EMBL" id="GGG68974.1"/>
    </source>
</evidence>
<keyword evidence="2" id="KW-1185">Reference proteome</keyword>
<dbReference type="EMBL" id="BMJV01000002">
    <property type="protein sequence ID" value="GGG68974.1"/>
    <property type="molecule type" value="Genomic_DNA"/>
</dbReference>
<dbReference type="AlphaFoldDB" id="A0A8J2ZJ41"/>